<keyword evidence="2" id="KW-1185">Reference proteome</keyword>
<dbReference type="EMBL" id="JAMQAW010000070">
    <property type="protein sequence ID" value="MCM2393301.1"/>
    <property type="molecule type" value="Genomic_DNA"/>
</dbReference>
<organism evidence="1 2">
    <name type="scientific">Streptomyces albipurpureus</name>
    <dbReference type="NCBI Taxonomy" id="2897419"/>
    <lineage>
        <taxon>Bacteria</taxon>
        <taxon>Bacillati</taxon>
        <taxon>Actinomycetota</taxon>
        <taxon>Actinomycetes</taxon>
        <taxon>Kitasatosporales</taxon>
        <taxon>Streptomycetaceae</taxon>
        <taxon>Streptomyces</taxon>
    </lineage>
</organism>
<protein>
    <recommendedName>
        <fullName evidence="3">Transposase</fullName>
    </recommendedName>
</protein>
<evidence type="ECO:0000313" key="2">
    <source>
        <dbReference type="Proteomes" id="UP001431429"/>
    </source>
</evidence>
<evidence type="ECO:0000313" key="1">
    <source>
        <dbReference type="EMBL" id="MCM2393301.1"/>
    </source>
</evidence>
<proteinExistence type="predicted"/>
<name>A0ABT0UXV4_9ACTN</name>
<comment type="caution">
    <text evidence="1">The sequence shown here is derived from an EMBL/GenBank/DDBJ whole genome shotgun (WGS) entry which is preliminary data.</text>
</comment>
<evidence type="ECO:0008006" key="3">
    <source>
        <dbReference type="Google" id="ProtNLM"/>
    </source>
</evidence>
<reference evidence="1" key="1">
    <citation type="submission" date="2022-06" db="EMBL/GenBank/DDBJ databases">
        <title>Genome public.</title>
        <authorList>
            <person name="Sun Q."/>
        </authorList>
    </citation>
    <scope>NUCLEOTIDE SEQUENCE</scope>
    <source>
        <strain evidence="1">CWNU-1</strain>
    </source>
</reference>
<dbReference type="Proteomes" id="UP001431429">
    <property type="component" value="Unassembled WGS sequence"/>
</dbReference>
<dbReference type="RefSeq" id="WP_250923602.1">
    <property type="nucleotide sequence ID" value="NZ_JAMQAW010000070.1"/>
</dbReference>
<gene>
    <name evidence="1" type="ORF">NBG84_34350</name>
</gene>
<sequence>MCELIARLLQWAERLLRGGRGELVADYTPPPSDPWAQPWATPTPVHVIERHCPLRGEDSRLVRPYAPADDTLELRQVRPRRRLLYAAMGLDLPITTRGASV</sequence>
<accession>A0ABT0UXV4</accession>